<dbReference type="HAMAP" id="MF_01161">
    <property type="entry name" value="tRNA_Ile_lys_synt"/>
    <property type="match status" value="1"/>
</dbReference>
<dbReference type="InterPro" id="IPR014729">
    <property type="entry name" value="Rossmann-like_a/b/a_fold"/>
</dbReference>
<dbReference type="GO" id="GO:0032267">
    <property type="term" value="F:tRNA(Ile)-lysidine synthase activity"/>
    <property type="evidence" value="ECO:0007669"/>
    <property type="project" value="UniProtKB-EC"/>
</dbReference>
<gene>
    <name evidence="6 8" type="primary">tilS</name>
    <name evidence="8" type="ORF">NBZ79_06900</name>
</gene>
<dbReference type="EC" id="6.3.4.19" evidence="6"/>
<evidence type="ECO:0000256" key="4">
    <source>
        <dbReference type="ARBA" id="ARBA00022840"/>
    </source>
</evidence>
<feature type="domain" description="tRNA(Ile)-lysidine/2-thiocytidine synthase N-terminal" evidence="7">
    <location>
        <begin position="26"/>
        <end position="202"/>
    </location>
</feature>
<dbReference type="PANTHER" id="PTHR43033:SF5">
    <property type="entry name" value="TRNA(ILE)-LYSIDINE SYNTHETASE"/>
    <property type="match status" value="1"/>
</dbReference>
<evidence type="ECO:0000313" key="8">
    <source>
        <dbReference type="EMBL" id="USG62704.1"/>
    </source>
</evidence>
<keyword evidence="2 6" id="KW-0819">tRNA processing</keyword>
<dbReference type="CDD" id="cd01992">
    <property type="entry name" value="TilS_N"/>
    <property type="match status" value="1"/>
</dbReference>
<dbReference type="RefSeq" id="WP_251936725.1">
    <property type="nucleotide sequence ID" value="NZ_CP098747.1"/>
</dbReference>
<reference evidence="8" key="1">
    <citation type="submission" date="2022-06" db="EMBL/GenBank/DDBJ databases">
        <title>Sneathiella actinostolidae sp. nov., isolated from a sea anemonein the Western Pacific Ocean.</title>
        <authorList>
            <person name="Wei M.J."/>
        </authorList>
    </citation>
    <scope>NUCLEOTIDE SEQUENCE</scope>
    <source>
        <strain evidence="8">PHK-P5</strain>
    </source>
</reference>
<keyword evidence="9" id="KW-1185">Reference proteome</keyword>
<evidence type="ECO:0000256" key="3">
    <source>
        <dbReference type="ARBA" id="ARBA00022741"/>
    </source>
</evidence>
<protein>
    <recommendedName>
        <fullName evidence="6">tRNA(Ile)-lysidine synthase</fullName>
        <ecNumber evidence="6">6.3.4.19</ecNumber>
    </recommendedName>
    <alternativeName>
        <fullName evidence="6">tRNA(Ile)-2-lysyl-cytidine synthase</fullName>
    </alternativeName>
    <alternativeName>
        <fullName evidence="6">tRNA(Ile)-lysidine synthetase</fullName>
    </alternativeName>
</protein>
<keyword evidence="1 6" id="KW-0436">Ligase</keyword>
<dbReference type="NCBIfam" id="TIGR02432">
    <property type="entry name" value="lysidine_TilS_N"/>
    <property type="match status" value="1"/>
</dbReference>
<dbReference type="Proteomes" id="UP001056291">
    <property type="component" value="Chromosome"/>
</dbReference>
<dbReference type="InterPro" id="IPR012094">
    <property type="entry name" value="tRNA_Ile_lys_synt"/>
</dbReference>
<evidence type="ECO:0000256" key="1">
    <source>
        <dbReference type="ARBA" id="ARBA00022598"/>
    </source>
</evidence>
<dbReference type="SUPFAM" id="SSF52402">
    <property type="entry name" value="Adenine nucleotide alpha hydrolases-like"/>
    <property type="match status" value="1"/>
</dbReference>
<dbReference type="Pfam" id="PF01171">
    <property type="entry name" value="ATP_bind_3"/>
    <property type="match status" value="1"/>
</dbReference>
<comment type="subcellular location">
    <subcellularLocation>
        <location evidence="6">Cytoplasm</location>
    </subcellularLocation>
</comment>
<dbReference type="InterPro" id="IPR012795">
    <property type="entry name" value="tRNA_Ile_lys_synt_N"/>
</dbReference>
<comment type="similarity">
    <text evidence="6">Belongs to the tRNA(Ile)-lysidine synthase family.</text>
</comment>
<accession>A0ABY4WBT3</accession>
<keyword evidence="4 6" id="KW-0067">ATP-binding</keyword>
<proteinExistence type="inferred from homology"/>
<dbReference type="Gene3D" id="3.40.50.620">
    <property type="entry name" value="HUPs"/>
    <property type="match status" value="1"/>
</dbReference>
<comment type="catalytic activity">
    <reaction evidence="5 6">
        <text>cytidine(34) in tRNA(Ile2) + L-lysine + ATP = lysidine(34) in tRNA(Ile2) + AMP + diphosphate + H(+)</text>
        <dbReference type="Rhea" id="RHEA:43744"/>
        <dbReference type="Rhea" id="RHEA-COMP:10625"/>
        <dbReference type="Rhea" id="RHEA-COMP:10670"/>
        <dbReference type="ChEBI" id="CHEBI:15378"/>
        <dbReference type="ChEBI" id="CHEBI:30616"/>
        <dbReference type="ChEBI" id="CHEBI:32551"/>
        <dbReference type="ChEBI" id="CHEBI:33019"/>
        <dbReference type="ChEBI" id="CHEBI:82748"/>
        <dbReference type="ChEBI" id="CHEBI:83665"/>
        <dbReference type="ChEBI" id="CHEBI:456215"/>
        <dbReference type="EC" id="6.3.4.19"/>
    </reaction>
</comment>
<dbReference type="InterPro" id="IPR011063">
    <property type="entry name" value="TilS/TtcA_N"/>
</dbReference>
<dbReference type="EMBL" id="CP098747">
    <property type="protein sequence ID" value="USG62704.1"/>
    <property type="molecule type" value="Genomic_DNA"/>
</dbReference>
<dbReference type="PANTHER" id="PTHR43033">
    <property type="entry name" value="TRNA(ILE)-LYSIDINE SYNTHASE-RELATED"/>
    <property type="match status" value="1"/>
</dbReference>
<sequence length="435" mass="48578">MAESTLQQRFNQKLDSLIGLARERRLAVAVSGGSDSMALALLARHWAAENSVDLEILTVDHGLRPASKQEAVTVGGWMKLLDLPHASLVWDGPHPTSGIQNAAREARYRLMAAYCKARNIQVLLLGHQLEDQLETFLMRFSKGSGLEGLASMREESQQFGIRLLRPLLGFKRQELRDFLTEEKQSWLDDPSNENPQFTRTQIGPILSDLQALPGSSLETIALSVERVSRASIALQEVTTLRFDTFCRLSPYGFIQFPSDTIPGCPKEVGLRLLVLAISSVRGEHMPVKLQSLENIYERLFERETSVSETIAGVQISKFAKGWLVSREPGRRGLPEISLAGKTETVWDQRFQIIDTAAEKDRDPLLLIKRIGPIGWRHLQAANPSKAETELPAKVRNNLPAVWLGDRMVAAPLFSPVLDQSVIAKDRFKMVFKALI</sequence>
<evidence type="ECO:0000313" key="9">
    <source>
        <dbReference type="Proteomes" id="UP001056291"/>
    </source>
</evidence>
<keyword evidence="3 6" id="KW-0547">Nucleotide-binding</keyword>
<evidence type="ECO:0000256" key="5">
    <source>
        <dbReference type="ARBA" id="ARBA00048539"/>
    </source>
</evidence>
<evidence type="ECO:0000256" key="2">
    <source>
        <dbReference type="ARBA" id="ARBA00022694"/>
    </source>
</evidence>
<keyword evidence="6" id="KW-0963">Cytoplasm</keyword>
<name>A0ABY4WBT3_9PROT</name>
<organism evidence="8 9">
    <name type="scientific">Sneathiella marina</name>
    <dbReference type="NCBI Taxonomy" id="2950108"/>
    <lineage>
        <taxon>Bacteria</taxon>
        <taxon>Pseudomonadati</taxon>
        <taxon>Pseudomonadota</taxon>
        <taxon>Alphaproteobacteria</taxon>
        <taxon>Sneathiellales</taxon>
        <taxon>Sneathiellaceae</taxon>
        <taxon>Sneathiella</taxon>
    </lineage>
</organism>
<comment type="function">
    <text evidence="6">Ligates lysine onto the cytidine present at position 34 of the AUA codon-specific tRNA(Ile) that contains the anticodon CAU, in an ATP-dependent manner. Cytidine is converted to lysidine, thus changing the amino acid specificity of the tRNA from methionine to isoleucine.</text>
</comment>
<feature type="binding site" evidence="6">
    <location>
        <begin position="31"/>
        <end position="36"/>
    </location>
    <ligand>
        <name>ATP</name>
        <dbReference type="ChEBI" id="CHEBI:30616"/>
    </ligand>
</feature>
<comment type="domain">
    <text evidence="6">The N-terminal region contains the highly conserved SGGXDS motif, predicted to be a P-loop motif involved in ATP binding.</text>
</comment>
<evidence type="ECO:0000259" key="7">
    <source>
        <dbReference type="Pfam" id="PF01171"/>
    </source>
</evidence>
<evidence type="ECO:0000256" key="6">
    <source>
        <dbReference type="HAMAP-Rule" id="MF_01161"/>
    </source>
</evidence>